<proteinExistence type="inferred from homology"/>
<evidence type="ECO:0000313" key="4">
    <source>
        <dbReference type="EMBL" id="GGY61878.1"/>
    </source>
</evidence>
<dbReference type="Pfam" id="PF08327">
    <property type="entry name" value="AHSA1"/>
    <property type="match status" value="1"/>
</dbReference>
<accession>A0ABQ3AMD4</accession>
<gene>
    <name evidence="4" type="ORF">GCM10011613_01660</name>
</gene>
<dbReference type="Gene3D" id="3.30.530.20">
    <property type="match status" value="1"/>
</dbReference>
<organism evidence="4 5">
    <name type="scientific">Cellvibrio zantedeschiae</name>
    <dbReference type="NCBI Taxonomy" id="1237077"/>
    <lineage>
        <taxon>Bacteria</taxon>
        <taxon>Pseudomonadati</taxon>
        <taxon>Pseudomonadota</taxon>
        <taxon>Gammaproteobacteria</taxon>
        <taxon>Cellvibrionales</taxon>
        <taxon>Cellvibrionaceae</taxon>
        <taxon>Cellvibrio</taxon>
    </lineage>
</organism>
<feature type="region of interest" description="Disordered" evidence="2">
    <location>
        <begin position="140"/>
        <end position="161"/>
    </location>
</feature>
<dbReference type="Proteomes" id="UP000619761">
    <property type="component" value="Unassembled WGS sequence"/>
</dbReference>
<name>A0ABQ3AMD4_9GAMM</name>
<evidence type="ECO:0000313" key="5">
    <source>
        <dbReference type="Proteomes" id="UP000619761"/>
    </source>
</evidence>
<keyword evidence="5" id="KW-1185">Reference proteome</keyword>
<dbReference type="InterPro" id="IPR023393">
    <property type="entry name" value="START-like_dom_sf"/>
</dbReference>
<reference evidence="5" key="1">
    <citation type="journal article" date="2019" name="Int. J. Syst. Evol. Microbiol.">
        <title>The Global Catalogue of Microorganisms (GCM) 10K type strain sequencing project: providing services to taxonomists for standard genome sequencing and annotation.</title>
        <authorList>
            <consortium name="The Broad Institute Genomics Platform"/>
            <consortium name="The Broad Institute Genome Sequencing Center for Infectious Disease"/>
            <person name="Wu L."/>
            <person name="Ma J."/>
        </authorList>
    </citation>
    <scope>NUCLEOTIDE SEQUENCE [LARGE SCALE GENOMIC DNA]</scope>
    <source>
        <strain evidence="5">KCTC 32239</strain>
    </source>
</reference>
<dbReference type="InterPro" id="IPR013538">
    <property type="entry name" value="ASHA1/2-like_C"/>
</dbReference>
<evidence type="ECO:0000256" key="1">
    <source>
        <dbReference type="ARBA" id="ARBA00006817"/>
    </source>
</evidence>
<protein>
    <submittedName>
        <fullName evidence="4">Activator of HSP90 ATPase</fullName>
    </submittedName>
</protein>
<evidence type="ECO:0000259" key="3">
    <source>
        <dbReference type="Pfam" id="PF08327"/>
    </source>
</evidence>
<dbReference type="RefSeq" id="WP_189415158.1">
    <property type="nucleotide sequence ID" value="NZ_BMYZ01000001.1"/>
</dbReference>
<dbReference type="EMBL" id="BMYZ01000001">
    <property type="protein sequence ID" value="GGY61878.1"/>
    <property type="molecule type" value="Genomic_DNA"/>
</dbReference>
<dbReference type="CDD" id="cd07814">
    <property type="entry name" value="SRPBCC_CalC_Aha1-like"/>
    <property type="match status" value="1"/>
</dbReference>
<comment type="similarity">
    <text evidence="1">Belongs to the AHA1 family.</text>
</comment>
<feature type="domain" description="Activator of Hsp90 ATPase homologue 1/2-like C-terminal" evidence="3">
    <location>
        <begin position="11"/>
        <end position="138"/>
    </location>
</feature>
<feature type="compositionally biased region" description="Polar residues" evidence="2">
    <location>
        <begin position="140"/>
        <end position="151"/>
    </location>
</feature>
<feature type="compositionally biased region" description="Basic and acidic residues" evidence="2">
    <location>
        <begin position="152"/>
        <end position="161"/>
    </location>
</feature>
<comment type="caution">
    <text evidence="4">The sequence shown here is derived from an EMBL/GenBank/DDBJ whole genome shotgun (WGS) entry which is preliminary data.</text>
</comment>
<evidence type="ECO:0000256" key="2">
    <source>
        <dbReference type="SAM" id="MobiDB-lite"/>
    </source>
</evidence>
<sequence>MNHYQQSFICKTTPAKVYDALTSLQGLQGWWTQECTGSTTAGGTLHFRFGNSYKDMRIESLEPNREVRWLCTLAHIEHERLTRKDEWVGTQIVFRLTPDGSAHTRVDFDHIGLVPGFECYDLCKNGWNYFLKSLQSYTETGEGTPFESGNNCEEKTAMGSR</sequence>
<dbReference type="SUPFAM" id="SSF55961">
    <property type="entry name" value="Bet v1-like"/>
    <property type="match status" value="1"/>
</dbReference>